<organism evidence="2 3">
    <name type="scientific">Gnathostoma spinigerum</name>
    <dbReference type="NCBI Taxonomy" id="75299"/>
    <lineage>
        <taxon>Eukaryota</taxon>
        <taxon>Metazoa</taxon>
        <taxon>Ecdysozoa</taxon>
        <taxon>Nematoda</taxon>
        <taxon>Chromadorea</taxon>
        <taxon>Rhabditida</taxon>
        <taxon>Spirurina</taxon>
        <taxon>Gnathostomatomorpha</taxon>
        <taxon>Gnathostomatoidea</taxon>
        <taxon>Gnathostomatidae</taxon>
        <taxon>Gnathostoma</taxon>
    </lineage>
</organism>
<evidence type="ECO:0000313" key="3">
    <source>
        <dbReference type="Proteomes" id="UP001608902"/>
    </source>
</evidence>
<sequence length="36" mass="3872">LGVTTLLTMTTLQSSINAKLPPVNYVKVIDVWLGGK</sequence>
<keyword evidence="3" id="KW-1185">Reference proteome</keyword>
<dbReference type="Proteomes" id="UP001608902">
    <property type="component" value="Unassembled WGS sequence"/>
</dbReference>
<dbReference type="AlphaFoldDB" id="A0ABD6EYP6"/>
<dbReference type="Gene3D" id="6.10.250.2810">
    <property type="match status" value="1"/>
</dbReference>
<dbReference type="SUPFAM" id="SSF90112">
    <property type="entry name" value="Neurotransmitter-gated ion-channel transmembrane pore"/>
    <property type="match status" value="1"/>
</dbReference>
<dbReference type="EMBL" id="JBGFUD010027204">
    <property type="protein sequence ID" value="MFH4985041.1"/>
    <property type="molecule type" value="Genomic_DNA"/>
</dbReference>
<dbReference type="InterPro" id="IPR006029">
    <property type="entry name" value="Neurotrans-gated_channel_TM"/>
</dbReference>
<protein>
    <recommendedName>
        <fullName evidence="1">Neurotransmitter-gated ion-channel transmembrane domain-containing protein</fullName>
    </recommendedName>
</protein>
<gene>
    <name evidence="2" type="ORF">AB6A40_011750</name>
</gene>
<dbReference type="Pfam" id="PF02932">
    <property type="entry name" value="Neur_chan_memb"/>
    <property type="match status" value="1"/>
</dbReference>
<accession>A0ABD6EYP6</accession>
<feature type="domain" description="Neurotransmitter-gated ion-channel transmembrane" evidence="1">
    <location>
        <begin position="1"/>
        <end position="33"/>
    </location>
</feature>
<feature type="non-terminal residue" evidence="2">
    <location>
        <position position="1"/>
    </location>
</feature>
<proteinExistence type="predicted"/>
<name>A0ABD6EYP6_9BILA</name>
<evidence type="ECO:0000259" key="1">
    <source>
        <dbReference type="Pfam" id="PF02932"/>
    </source>
</evidence>
<comment type="caution">
    <text evidence="2">The sequence shown here is derived from an EMBL/GenBank/DDBJ whole genome shotgun (WGS) entry which is preliminary data.</text>
</comment>
<evidence type="ECO:0000313" key="2">
    <source>
        <dbReference type="EMBL" id="MFH4985041.1"/>
    </source>
</evidence>
<reference evidence="2 3" key="1">
    <citation type="submission" date="2024-08" db="EMBL/GenBank/DDBJ databases">
        <title>Gnathostoma spinigerum genome.</title>
        <authorList>
            <person name="Gonzalez-Bertolin B."/>
            <person name="Monzon S."/>
            <person name="Zaballos A."/>
            <person name="Jimenez P."/>
            <person name="Dekumyoy P."/>
            <person name="Varona S."/>
            <person name="Cuesta I."/>
            <person name="Sumanam S."/>
            <person name="Adisakwattana P."/>
            <person name="Gasser R.B."/>
            <person name="Hernandez-Gonzalez A."/>
            <person name="Young N.D."/>
            <person name="Perteguer M.J."/>
        </authorList>
    </citation>
    <scope>NUCLEOTIDE SEQUENCE [LARGE SCALE GENOMIC DNA]</scope>
    <source>
        <strain evidence="2">AL3</strain>
        <tissue evidence="2">Liver</tissue>
    </source>
</reference>
<dbReference type="InterPro" id="IPR036719">
    <property type="entry name" value="Neuro-gated_channel_TM_sf"/>
</dbReference>